<accession>A0A6J6MA96</accession>
<organism evidence="1">
    <name type="scientific">freshwater metagenome</name>
    <dbReference type="NCBI Taxonomy" id="449393"/>
    <lineage>
        <taxon>unclassified sequences</taxon>
        <taxon>metagenomes</taxon>
        <taxon>ecological metagenomes</taxon>
    </lineage>
</organism>
<dbReference type="AlphaFoldDB" id="A0A6J6MA96"/>
<name>A0A6J6MA96_9ZZZZ</name>
<reference evidence="1" key="1">
    <citation type="submission" date="2020-05" db="EMBL/GenBank/DDBJ databases">
        <authorList>
            <person name="Chiriac C."/>
            <person name="Salcher M."/>
            <person name="Ghai R."/>
            <person name="Kavagutti S V."/>
        </authorList>
    </citation>
    <scope>NUCLEOTIDE SEQUENCE</scope>
</reference>
<dbReference type="EMBL" id="CAEZWR010000132">
    <property type="protein sequence ID" value="CAB4671120.1"/>
    <property type="molecule type" value="Genomic_DNA"/>
</dbReference>
<sequence>MLASGAPVAEGVLELVAEGVALSVVALAPEKPATSTSATEEMKAAAAVVMKPKA</sequence>
<evidence type="ECO:0000313" key="1">
    <source>
        <dbReference type="EMBL" id="CAB4671120.1"/>
    </source>
</evidence>
<gene>
    <name evidence="1" type="ORF">UFOPK2282_01085</name>
</gene>
<protein>
    <submittedName>
        <fullName evidence="1">Unannotated protein</fullName>
    </submittedName>
</protein>
<proteinExistence type="predicted"/>